<dbReference type="EMBL" id="JBHSBL010000017">
    <property type="protein sequence ID" value="MFC4066941.1"/>
    <property type="molecule type" value="Genomic_DNA"/>
</dbReference>
<dbReference type="PANTHER" id="PTHR11496">
    <property type="entry name" value="ALCOHOL DEHYDROGENASE"/>
    <property type="match status" value="1"/>
</dbReference>
<keyword evidence="2" id="KW-0560">Oxidoreductase</keyword>
<evidence type="ECO:0000256" key="1">
    <source>
        <dbReference type="ARBA" id="ARBA00007358"/>
    </source>
</evidence>
<dbReference type="Gene3D" id="3.40.50.1970">
    <property type="match status" value="1"/>
</dbReference>
<comment type="caution">
    <text evidence="4">The sequence shown here is derived from an EMBL/GenBank/DDBJ whole genome shotgun (WGS) entry which is preliminary data.</text>
</comment>
<evidence type="ECO:0000313" key="5">
    <source>
        <dbReference type="Proteomes" id="UP001595867"/>
    </source>
</evidence>
<dbReference type="InterPro" id="IPR001670">
    <property type="entry name" value="ADH_Fe/GldA"/>
</dbReference>
<sequence length="391" mass="40702">MITATTGTRPVLHGLHRLGGWLDDRSVRDTTLLIDAGIAGGPIAAEVAEQLSATGRRVHRVTLPDGGDIDSVLALGSRLRHTGLVVGVGGGSLLDQAKLAALVAADPKVAARLTVPQRSGLTVLPFEEGHSIPVVAVPTTVGTGAEVSAVACLRYTDAKRLVISPALRPAAAVLDPLATTGLPSHLLAEGVLEALFRAVSPYVGDHRDLPEADAASEVLAAQLVRLGDRVTGDLAAGRAATDADRQRIAVLSGWGHSPDLQRGRDPYAVKGWLVANELSSALGIRKMTAVAATLPRLWRAIGAGETRLGSATRLDRMWTVVRSASCHDLPLDPADGVTALIGRWRIAHAIEADDTLLATVARQTVRRWGAGLPMLGGLGAAELRALLPTPA</sequence>
<proteinExistence type="inferred from homology"/>
<dbReference type="SUPFAM" id="SSF56796">
    <property type="entry name" value="Dehydroquinate synthase-like"/>
    <property type="match status" value="1"/>
</dbReference>
<gene>
    <name evidence="4" type="primary">mpaC</name>
    <name evidence="4" type="ORF">ACFO0C_18550</name>
</gene>
<evidence type="ECO:0000313" key="4">
    <source>
        <dbReference type="EMBL" id="MFC4066941.1"/>
    </source>
</evidence>
<dbReference type="NCBIfam" id="NF041822">
    <property type="entry name" value="daptide_DH"/>
    <property type="match status" value="1"/>
</dbReference>
<keyword evidence="5" id="KW-1185">Reference proteome</keyword>
<reference evidence="5" key="1">
    <citation type="journal article" date="2019" name="Int. J. Syst. Evol. Microbiol.">
        <title>The Global Catalogue of Microorganisms (GCM) 10K type strain sequencing project: providing services to taxonomists for standard genome sequencing and annotation.</title>
        <authorList>
            <consortium name="The Broad Institute Genomics Platform"/>
            <consortium name="The Broad Institute Genome Sequencing Center for Infectious Disease"/>
            <person name="Wu L."/>
            <person name="Ma J."/>
        </authorList>
    </citation>
    <scope>NUCLEOTIDE SEQUENCE [LARGE SCALE GENOMIC DNA]</scope>
    <source>
        <strain evidence="5">TBRC 5832</strain>
    </source>
</reference>
<name>A0ABV8IUH8_9ACTN</name>
<comment type="similarity">
    <text evidence="1">Belongs to the iron-containing alcohol dehydrogenase family.</text>
</comment>
<dbReference type="RefSeq" id="WP_378067904.1">
    <property type="nucleotide sequence ID" value="NZ_JBHSBL010000017.1"/>
</dbReference>
<organism evidence="4 5">
    <name type="scientific">Actinoplanes subglobosus</name>
    <dbReference type="NCBI Taxonomy" id="1547892"/>
    <lineage>
        <taxon>Bacteria</taxon>
        <taxon>Bacillati</taxon>
        <taxon>Actinomycetota</taxon>
        <taxon>Actinomycetes</taxon>
        <taxon>Micromonosporales</taxon>
        <taxon>Micromonosporaceae</taxon>
        <taxon>Actinoplanes</taxon>
    </lineage>
</organism>
<protein>
    <submittedName>
        <fullName evidence="4">Daptide-type RiPP biosynthesis dehydogenase</fullName>
    </submittedName>
</protein>
<dbReference type="PANTHER" id="PTHR11496:SF102">
    <property type="entry name" value="ALCOHOL DEHYDROGENASE 4"/>
    <property type="match status" value="1"/>
</dbReference>
<accession>A0ABV8IUH8</accession>
<dbReference type="Proteomes" id="UP001595867">
    <property type="component" value="Unassembled WGS sequence"/>
</dbReference>
<feature type="domain" description="Alcohol dehydrogenase iron-type/glycerol dehydrogenase GldA" evidence="3">
    <location>
        <begin position="15"/>
        <end position="176"/>
    </location>
</feature>
<evidence type="ECO:0000256" key="2">
    <source>
        <dbReference type="ARBA" id="ARBA00023002"/>
    </source>
</evidence>
<dbReference type="InterPro" id="IPR049692">
    <property type="entry name" value="Daptide_DH"/>
</dbReference>
<dbReference type="InterPro" id="IPR039697">
    <property type="entry name" value="Alcohol_dehydrogenase_Fe"/>
</dbReference>
<dbReference type="Pfam" id="PF00465">
    <property type="entry name" value="Fe-ADH"/>
    <property type="match status" value="1"/>
</dbReference>
<evidence type="ECO:0000259" key="3">
    <source>
        <dbReference type="Pfam" id="PF00465"/>
    </source>
</evidence>